<gene>
    <name evidence="2" type="ORF">Tco_0893540</name>
</gene>
<dbReference type="Proteomes" id="UP001151760">
    <property type="component" value="Unassembled WGS sequence"/>
</dbReference>
<keyword evidence="3" id="KW-1185">Reference proteome</keyword>
<keyword evidence="1" id="KW-0472">Membrane</keyword>
<name>A0ABQ5CAF4_9ASTR</name>
<organism evidence="2 3">
    <name type="scientific">Tanacetum coccineum</name>
    <dbReference type="NCBI Taxonomy" id="301880"/>
    <lineage>
        <taxon>Eukaryota</taxon>
        <taxon>Viridiplantae</taxon>
        <taxon>Streptophyta</taxon>
        <taxon>Embryophyta</taxon>
        <taxon>Tracheophyta</taxon>
        <taxon>Spermatophyta</taxon>
        <taxon>Magnoliopsida</taxon>
        <taxon>eudicotyledons</taxon>
        <taxon>Gunneridae</taxon>
        <taxon>Pentapetalae</taxon>
        <taxon>asterids</taxon>
        <taxon>campanulids</taxon>
        <taxon>Asterales</taxon>
        <taxon>Asteraceae</taxon>
        <taxon>Asteroideae</taxon>
        <taxon>Anthemideae</taxon>
        <taxon>Anthemidinae</taxon>
        <taxon>Tanacetum</taxon>
    </lineage>
</organism>
<sequence>MHREIRYKDITRQSFQQRFIRKLITTTNTMALLVRIGVVVVLVEGIMVGFAVDFGISCLAFVVDIVVVEIVEIAEVARESKGNRIGVSYQTREGVRGFYKENELGKVPGIDLLERHLCPTRTDVAIIAHSLSHGAVLGYCETKLTKLVFLTSVAVDDLGFPAVPHASLPS</sequence>
<evidence type="ECO:0000313" key="3">
    <source>
        <dbReference type="Proteomes" id="UP001151760"/>
    </source>
</evidence>
<keyword evidence="1" id="KW-0812">Transmembrane</keyword>
<dbReference type="EMBL" id="BQNB010014069">
    <property type="protein sequence ID" value="GJT23603.1"/>
    <property type="molecule type" value="Genomic_DNA"/>
</dbReference>
<keyword evidence="1" id="KW-1133">Transmembrane helix</keyword>
<proteinExistence type="predicted"/>
<reference evidence="2" key="2">
    <citation type="submission" date="2022-01" db="EMBL/GenBank/DDBJ databases">
        <authorList>
            <person name="Yamashiro T."/>
            <person name="Shiraishi A."/>
            <person name="Satake H."/>
            <person name="Nakayama K."/>
        </authorList>
    </citation>
    <scope>NUCLEOTIDE SEQUENCE</scope>
</reference>
<evidence type="ECO:0000256" key="1">
    <source>
        <dbReference type="SAM" id="Phobius"/>
    </source>
</evidence>
<feature type="transmembrane region" description="Helical" evidence="1">
    <location>
        <begin position="20"/>
        <end position="42"/>
    </location>
</feature>
<reference evidence="2" key="1">
    <citation type="journal article" date="2022" name="Int. J. Mol. Sci.">
        <title>Draft Genome of Tanacetum Coccineum: Genomic Comparison of Closely Related Tanacetum-Family Plants.</title>
        <authorList>
            <person name="Yamashiro T."/>
            <person name="Shiraishi A."/>
            <person name="Nakayama K."/>
            <person name="Satake H."/>
        </authorList>
    </citation>
    <scope>NUCLEOTIDE SEQUENCE</scope>
</reference>
<comment type="caution">
    <text evidence="2">The sequence shown here is derived from an EMBL/GenBank/DDBJ whole genome shotgun (WGS) entry which is preliminary data.</text>
</comment>
<evidence type="ECO:0000313" key="2">
    <source>
        <dbReference type="EMBL" id="GJT23603.1"/>
    </source>
</evidence>
<accession>A0ABQ5CAF4</accession>
<protein>
    <submittedName>
        <fullName evidence="2">Uncharacterized protein</fullName>
    </submittedName>
</protein>